<keyword evidence="4" id="KW-1185">Reference proteome</keyword>
<dbReference type="RefSeq" id="WP_125083645.1">
    <property type="nucleotide sequence ID" value="NZ_CP034248.1"/>
</dbReference>
<proteinExistence type="predicted"/>
<dbReference type="AlphaFoldDB" id="A0A3S8RXH3"/>
<dbReference type="SMART" id="SM00635">
    <property type="entry name" value="BID_2"/>
    <property type="match status" value="2"/>
</dbReference>
<organism evidence="3 4">
    <name type="scientific">Paenibacillus lentus</name>
    <dbReference type="NCBI Taxonomy" id="1338368"/>
    <lineage>
        <taxon>Bacteria</taxon>
        <taxon>Bacillati</taxon>
        <taxon>Bacillota</taxon>
        <taxon>Bacilli</taxon>
        <taxon>Bacillales</taxon>
        <taxon>Paenibacillaceae</taxon>
        <taxon>Paenibacillus</taxon>
    </lineage>
</organism>
<dbReference type="OrthoDB" id="2540070at2"/>
<dbReference type="SUPFAM" id="SSF49373">
    <property type="entry name" value="Invasin/intimin cell-adhesion fragments"/>
    <property type="match status" value="2"/>
</dbReference>
<dbReference type="PANTHER" id="PTHR42754">
    <property type="entry name" value="ENDOGLUCANASE"/>
    <property type="match status" value="1"/>
</dbReference>
<gene>
    <name evidence="3" type="ORF">EIM92_16915</name>
</gene>
<dbReference type="KEGG" id="plen:EIM92_16915"/>
<dbReference type="PANTHER" id="PTHR42754:SF1">
    <property type="entry name" value="LIPOPROTEIN"/>
    <property type="match status" value="1"/>
</dbReference>
<keyword evidence="1" id="KW-0812">Transmembrane</keyword>
<dbReference type="InterPro" id="IPR008964">
    <property type="entry name" value="Invasin/intimin_cell_adhesion"/>
</dbReference>
<feature type="domain" description="BIG2" evidence="2">
    <location>
        <begin position="455"/>
        <end position="535"/>
    </location>
</feature>
<dbReference type="Gene3D" id="2.60.40.1080">
    <property type="match status" value="2"/>
</dbReference>
<dbReference type="InterPro" id="IPR003343">
    <property type="entry name" value="Big_2"/>
</dbReference>
<accession>A0A3S8RXH3</accession>
<name>A0A3S8RXH3_9BACL</name>
<dbReference type="InterPro" id="IPR011047">
    <property type="entry name" value="Quinoprotein_ADH-like_sf"/>
</dbReference>
<evidence type="ECO:0000313" key="4">
    <source>
        <dbReference type="Proteomes" id="UP000273145"/>
    </source>
</evidence>
<evidence type="ECO:0000256" key="1">
    <source>
        <dbReference type="SAM" id="Phobius"/>
    </source>
</evidence>
<feature type="transmembrane region" description="Helical" evidence="1">
    <location>
        <begin position="12"/>
        <end position="29"/>
    </location>
</feature>
<feature type="domain" description="BIG2" evidence="2">
    <location>
        <begin position="368"/>
        <end position="448"/>
    </location>
</feature>
<evidence type="ECO:0000259" key="2">
    <source>
        <dbReference type="SMART" id="SM00635"/>
    </source>
</evidence>
<keyword evidence="1" id="KW-0472">Membrane</keyword>
<dbReference type="Proteomes" id="UP000273145">
    <property type="component" value="Chromosome"/>
</dbReference>
<dbReference type="EMBL" id="CP034248">
    <property type="protein sequence ID" value="AZK47622.1"/>
    <property type="molecule type" value="Genomic_DNA"/>
</dbReference>
<reference evidence="3 4" key="1">
    <citation type="submission" date="2018-11" db="EMBL/GenBank/DDBJ databases">
        <title>Genome sequencing of Paenibacillus lentus DSM25539(T).</title>
        <authorList>
            <person name="Kook J.-K."/>
            <person name="Park S.-N."/>
            <person name="Lim Y.K."/>
        </authorList>
    </citation>
    <scope>NUCLEOTIDE SEQUENCE [LARGE SCALE GENOMIC DNA]</scope>
    <source>
        <strain evidence="3 4">DSM 25539</strain>
    </source>
</reference>
<evidence type="ECO:0000313" key="3">
    <source>
        <dbReference type="EMBL" id="AZK47622.1"/>
    </source>
</evidence>
<dbReference type="SUPFAM" id="SSF50998">
    <property type="entry name" value="Quinoprotein alcohol dehydrogenase-like"/>
    <property type="match status" value="1"/>
</dbReference>
<keyword evidence="1" id="KW-1133">Transmembrane helix</keyword>
<protein>
    <recommendedName>
        <fullName evidence="2">BIG2 domain-containing protein</fullName>
    </recommendedName>
</protein>
<sequence>MKTASAHRTRTILIIWLIAVLTIISPPILTASSKSIEAPIVEWEQKYDTFMKVHHVQGSGSGGYHLAGVTTRDVIHISKADPAGYLEQTHLFYLTADNGKRVTIKSASPTRDGGFLLIGEFPELFYFDFVPFVAKVNAAGELEWSREFTRDIGYADLYELKEDVDGSYIYTIVNTEEPMSIAVGKLNPDGSTIWEETLKYGTFSELWSMDKLSIERTPENEYFVAASKREKLELWRISESGEILWNKFLNNLKPSVVAQTQGGHYMIVSSDYHTDTILTYIDTAGETLWTRNLGMHGKVISAEQTRDGGYLIGTLKGVLKVNSEGAIQWIKTDWDRISRVILLEDNGVILLADYGRMIKLSAPSVSDQVQSIMFDSDSYNLSVGQRLDTVVTAVYGQSDLRNVSGQVMYASSDPSVVSIDAAGNITGLQLGEVTITAELSGLTASSIVYVNGSSPQASLLLDSNEYRLSVGQTLEVAVIYNSGEQSTVVTTDSVLISANSSIVTVDSDGNMIGVNKGRTTLTASYNGLEVTVAVDVY</sequence>
<dbReference type="Pfam" id="PF02368">
    <property type="entry name" value="Big_2"/>
    <property type="match status" value="1"/>
</dbReference>